<proteinExistence type="predicted"/>
<accession>A0A2Z6IAT2</accession>
<evidence type="ECO:0000256" key="5">
    <source>
        <dbReference type="ARBA" id="ARBA00023136"/>
    </source>
</evidence>
<gene>
    <name evidence="7" type="ORF">SUTMEG_00890</name>
</gene>
<keyword evidence="2" id="KW-0997">Cell inner membrane</keyword>
<dbReference type="InterPro" id="IPR010664">
    <property type="entry name" value="LipoPS_assembly_LptC-rel"/>
</dbReference>
<keyword evidence="3 6" id="KW-0812">Transmembrane</keyword>
<evidence type="ECO:0000313" key="7">
    <source>
        <dbReference type="EMBL" id="BBF22198.1"/>
    </source>
</evidence>
<dbReference type="GO" id="GO:0015221">
    <property type="term" value="F:lipopolysaccharide transmembrane transporter activity"/>
    <property type="evidence" value="ECO:0007669"/>
    <property type="project" value="InterPro"/>
</dbReference>
<name>A0A2Z6IAT2_9BURK</name>
<dbReference type="InterPro" id="IPR052363">
    <property type="entry name" value="LPS_export_LptC"/>
</dbReference>
<dbReference type="Gene3D" id="2.60.450.10">
    <property type="entry name" value="Lipopolysaccharide (LPS) transport protein A like domain"/>
    <property type="match status" value="1"/>
</dbReference>
<evidence type="ECO:0000256" key="4">
    <source>
        <dbReference type="ARBA" id="ARBA00022989"/>
    </source>
</evidence>
<dbReference type="OrthoDB" id="9152472at2"/>
<evidence type="ECO:0000256" key="2">
    <source>
        <dbReference type="ARBA" id="ARBA00022519"/>
    </source>
</evidence>
<keyword evidence="8" id="KW-1185">Reference proteome</keyword>
<organism evidence="7 8">
    <name type="scientific">Sutterella megalosphaeroides</name>
    <dbReference type="NCBI Taxonomy" id="2494234"/>
    <lineage>
        <taxon>Bacteria</taxon>
        <taxon>Pseudomonadati</taxon>
        <taxon>Pseudomonadota</taxon>
        <taxon>Betaproteobacteria</taxon>
        <taxon>Burkholderiales</taxon>
        <taxon>Sutterellaceae</taxon>
        <taxon>Sutterella</taxon>
    </lineage>
</organism>
<dbReference type="InterPro" id="IPR026265">
    <property type="entry name" value="LptC"/>
</dbReference>
<keyword evidence="5 6" id="KW-0472">Membrane</keyword>
<dbReference type="PANTHER" id="PTHR37481">
    <property type="entry name" value="LIPOPOLYSACCHARIDE EXPORT SYSTEM PROTEIN LPTC"/>
    <property type="match status" value="1"/>
</dbReference>
<keyword evidence="1" id="KW-1003">Cell membrane</keyword>
<keyword evidence="4 6" id="KW-1133">Transmembrane helix</keyword>
<dbReference type="PANTHER" id="PTHR37481:SF1">
    <property type="entry name" value="LIPOPOLYSACCHARIDE EXPORT SYSTEM PROTEIN LPTC"/>
    <property type="match status" value="1"/>
</dbReference>
<dbReference type="GO" id="GO:0017089">
    <property type="term" value="F:glycolipid transfer activity"/>
    <property type="evidence" value="ECO:0007669"/>
    <property type="project" value="TreeGrafter"/>
</dbReference>
<reference evidence="7 8" key="1">
    <citation type="journal article" date="2018" name="Int. J. Syst. Evol. Microbiol.">
        <title>Mesosutterella multiformis gen. nov., sp. nov., a member of the family Sutterellaceae and Sutterella megalosphaeroides sp. nov., isolated from human faeces.</title>
        <authorList>
            <person name="Sakamoto M."/>
            <person name="Ikeyama N."/>
            <person name="Kunihiro T."/>
            <person name="Iino T."/>
            <person name="Yuki M."/>
            <person name="Ohkuma M."/>
        </authorList>
    </citation>
    <scope>NUCLEOTIDE SEQUENCE [LARGE SCALE GENOMIC DNA]</scope>
    <source>
        <strain evidence="7 8">6FBBBH3</strain>
    </source>
</reference>
<evidence type="ECO:0008006" key="9">
    <source>
        <dbReference type="Google" id="ProtNLM"/>
    </source>
</evidence>
<dbReference type="Proteomes" id="UP000271003">
    <property type="component" value="Chromosome"/>
</dbReference>
<sequence>MAHRRLILRERVTAIIGSAILFVLVAASYYYSIQVEIAGLKYIPSESSPDFTARNVTLTDFDETGTADRRLFAEDVAHFSDERMRAQAVRFVTLDPSKLQLALSAREAWSDDGLETVDLSGAVTLTRAAGPQEPDLFLQTEALKGYLDTYRFESVLPVFMRRGNDTTESAKGMVYDNVGHTLELRDRVRTVLHPQNFQQPTELRP</sequence>
<dbReference type="NCBIfam" id="TIGR04409">
    <property type="entry name" value="LptC_YrbK"/>
    <property type="match status" value="1"/>
</dbReference>
<dbReference type="GO" id="GO:0005886">
    <property type="term" value="C:plasma membrane"/>
    <property type="evidence" value="ECO:0007669"/>
    <property type="project" value="InterPro"/>
</dbReference>
<evidence type="ECO:0000256" key="3">
    <source>
        <dbReference type="ARBA" id="ARBA00022692"/>
    </source>
</evidence>
<dbReference type="Pfam" id="PF06835">
    <property type="entry name" value="LptC"/>
    <property type="match status" value="1"/>
</dbReference>
<evidence type="ECO:0000256" key="6">
    <source>
        <dbReference type="SAM" id="Phobius"/>
    </source>
</evidence>
<dbReference type="EMBL" id="AP018786">
    <property type="protein sequence ID" value="BBF22198.1"/>
    <property type="molecule type" value="Genomic_DNA"/>
</dbReference>
<dbReference type="RefSeq" id="WP_120175862.1">
    <property type="nucleotide sequence ID" value="NZ_AP018786.1"/>
</dbReference>
<dbReference type="AlphaFoldDB" id="A0A2Z6IAT2"/>
<dbReference type="GO" id="GO:0030288">
    <property type="term" value="C:outer membrane-bounded periplasmic space"/>
    <property type="evidence" value="ECO:0007669"/>
    <property type="project" value="TreeGrafter"/>
</dbReference>
<evidence type="ECO:0000256" key="1">
    <source>
        <dbReference type="ARBA" id="ARBA00022475"/>
    </source>
</evidence>
<evidence type="ECO:0000313" key="8">
    <source>
        <dbReference type="Proteomes" id="UP000271003"/>
    </source>
</evidence>
<feature type="transmembrane region" description="Helical" evidence="6">
    <location>
        <begin position="12"/>
        <end position="31"/>
    </location>
</feature>
<dbReference type="KEGG" id="sutt:SUTMEG_00890"/>
<protein>
    <recommendedName>
        <fullName evidence="9">LPS export ABC transporter periplasmic protein LptC</fullName>
    </recommendedName>
</protein>